<proteinExistence type="predicted"/>
<dbReference type="Pfam" id="PF02661">
    <property type="entry name" value="Fic"/>
    <property type="match status" value="1"/>
</dbReference>
<organism evidence="2 3">
    <name type="scientific">Candidatus Brocadia sinica JPN1</name>
    <dbReference type="NCBI Taxonomy" id="1197129"/>
    <lineage>
        <taxon>Bacteria</taxon>
        <taxon>Pseudomonadati</taxon>
        <taxon>Planctomycetota</taxon>
        <taxon>Candidatus Brocadiia</taxon>
        <taxon>Candidatus Brocadiales</taxon>
        <taxon>Candidatus Brocadiaceae</taxon>
        <taxon>Candidatus Brocadia</taxon>
    </lineage>
</organism>
<evidence type="ECO:0000259" key="1">
    <source>
        <dbReference type="PROSITE" id="PS51459"/>
    </source>
</evidence>
<gene>
    <name evidence="2" type="ORF">BROSI_A0332</name>
</gene>
<sequence length="129" mass="14303">MMRNILFLTLAEVVVIHTNQIELYGGLPGIRDINLLSSAIAMPHASFHGEYLHNDIYEMAAAYAFHIGKNHPFVDGNKRTALVSTLVFLELNGISISDPQGKLYDAMLDLSTGKLNKSEFASVLRKLKD</sequence>
<dbReference type="Gene3D" id="1.20.120.1870">
    <property type="entry name" value="Fic/DOC protein, Fido domain"/>
    <property type="match status" value="1"/>
</dbReference>
<dbReference type="InterPro" id="IPR003812">
    <property type="entry name" value="Fido"/>
</dbReference>
<dbReference type="SUPFAM" id="SSF140931">
    <property type="entry name" value="Fic-like"/>
    <property type="match status" value="1"/>
</dbReference>
<reference evidence="3" key="1">
    <citation type="journal article" date="2015" name="Genome Announc.">
        <title>Draft Genome Sequence of an Anaerobic Ammonium-Oxidizing Bacterium, "Candidatus Brocadia sinica".</title>
        <authorList>
            <person name="Oshiki M."/>
            <person name="Shinyako-Hata K."/>
            <person name="Satoh H."/>
            <person name="Okabe S."/>
        </authorList>
    </citation>
    <scope>NUCLEOTIDE SEQUENCE [LARGE SCALE GENOMIC DNA]</scope>
    <source>
        <strain evidence="3">JPN1</strain>
    </source>
</reference>
<dbReference type="NCBIfam" id="TIGR01550">
    <property type="entry name" value="DOC_P1"/>
    <property type="match status" value="1"/>
</dbReference>
<comment type="caution">
    <text evidence="2">The sequence shown here is derived from an EMBL/GenBank/DDBJ whole genome shotgun (WGS) entry which is preliminary data.</text>
</comment>
<dbReference type="PANTHER" id="PTHR39426">
    <property type="entry name" value="HOMOLOGY TO DEATH-ON-CURING PROTEIN OF PHAGE P1"/>
    <property type="match status" value="1"/>
</dbReference>
<dbReference type="RefSeq" id="WP_200891666.1">
    <property type="nucleotide sequence ID" value="NZ_BAFN01000001.1"/>
</dbReference>
<name>A0ABQ0JSX8_9BACT</name>
<dbReference type="InterPro" id="IPR006440">
    <property type="entry name" value="Doc"/>
</dbReference>
<dbReference type="Proteomes" id="UP000032309">
    <property type="component" value="Unassembled WGS sequence"/>
</dbReference>
<dbReference type="PANTHER" id="PTHR39426:SF1">
    <property type="entry name" value="HOMOLOGY TO DEATH-ON-CURING PROTEIN OF PHAGE P1"/>
    <property type="match status" value="1"/>
</dbReference>
<evidence type="ECO:0000313" key="3">
    <source>
        <dbReference type="Proteomes" id="UP000032309"/>
    </source>
</evidence>
<feature type="domain" description="Fido" evidence="1">
    <location>
        <begin position="8"/>
        <end position="126"/>
    </location>
</feature>
<protein>
    <submittedName>
        <fullName evidence="2">Death-on-curing protein</fullName>
    </submittedName>
</protein>
<accession>A0ABQ0JSX8</accession>
<dbReference type="EMBL" id="BAFN01000001">
    <property type="protein sequence ID" value="GAN31828.1"/>
    <property type="molecule type" value="Genomic_DNA"/>
</dbReference>
<keyword evidence="3" id="KW-1185">Reference proteome</keyword>
<dbReference type="InterPro" id="IPR053737">
    <property type="entry name" value="Type_II_TA_Toxin"/>
</dbReference>
<dbReference type="PROSITE" id="PS51459">
    <property type="entry name" value="FIDO"/>
    <property type="match status" value="1"/>
</dbReference>
<evidence type="ECO:0000313" key="2">
    <source>
        <dbReference type="EMBL" id="GAN31828.1"/>
    </source>
</evidence>
<dbReference type="InterPro" id="IPR036597">
    <property type="entry name" value="Fido-like_dom_sf"/>
</dbReference>
<dbReference type="PIRSF" id="PIRSF018297">
    <property type="entry name" value="Doc"/>
    <property type="match status" value="1"/>
</dbReference>